<keyword evidence="1" id="KW-0812">Transmembrane</keyword>
<feature type="transmembrane region" description="Helical" evidence="1">
    <location>
        <begin position="35"/>
        <end position="56"/>
    </location>
</feature>
<feature type="transmembrane region" description="Helical" evidence="1">
    <location>
        <begin position="182"/>
        <end position="199"/>
    </location>
</feature>
<feature type="transmembrane region" description="Helical" evidence="1">
    <location>
        <begin position="12"/>
        <end position="29"/>
    </location>
</feature>
<sequence>MNDGIGARIRPLLPLAIDVVVPVVLYLLLKRAGLNDFWALTLAGLATGVAVAVNTIRRRKMDWIGLLVVLEIILSVVLLFVSDDPRVVAIKPSFYTALAGIFLGVTCFVGKPVIYQTARPLATRGDPRREAAYERAWETSLSFRRRQRLMTGTFAAFLLIESVLRVIVVYSFTPAEIEESFLISQLPGIVLFAAVLVSFRLQVPVLRRIVNGIQEQLPPDAAPENGTPSATGKR</sequence>
<organism evidence="2 3">
    <name type="scientific">Nonomuraea zeae</name>
    <dbReference type="NCBI Taxonomy" id="1642303"/>
    <lineage>
        <taxon>Bacteria</taxon>
        <taxon>Bacillati</taxon>
        <taxon>Actinomycetota</taxon>
        <taxon>Actinomycetes</taxon>
        <taxon>Streptosporangiales</taxon>
        <taxon>Streptosporangiaceae</taxon>
        <taxon>Nonomuraea</taxon>
    </lineage>
</organism>
<reference evidence="2 3" key="1">
    <citation type="submission" date="2019-05" db="EMBL/GenBank/DDBJ databases">
        <title>Draft genome sequence of Nonomuraea zeae DSM 100528.</title>
        <authorList>
            <person name="Saricaoglu S."/>
            <person name="Isik K."/>
        </authorList>
    </citation>
    <scope>NUCLEOTIDE SEQUENCE [LARGE SCALE GENOMIC DNA]</scope>
    <source>
        <strain evidence="2 3">DSM 100528</strain>
    </source>
</reference>
<dbReference type="OrthoDB" id="3291580at2"/>
<proteinExistence type="predicted"/>
<evidence type="ECO:0000313" key="2">
    <source>
        <dbReference type="EMBL" id="TMR36734.1"/>
    </source>
</evidence>
<keyword evidence="1" id="KW-0472">Membrane</keyword>
<dbReference type="AlphaFoldDB" id="A0A5S4GWA5"/>
<dbReference type="Proteomes" id="UP000306628">
    <property type="component" value="Unassembled WGS sequence"/>
</dbReference>
<accession>A0A5S4GWA5</accession>
<name>A0A5S4GWA5_9ACTN</name>
<feature type="transmembrane region" description="Helical" evidence="1">
    <location>
        <begin position="63"/>
        <end position="82"/>
    </location>
</feature>
<evidence type="ECO:0000256" key="1">
    <source>
        <dbReference type="SAM" id="Phobius"/>
    </source>
</evidence>
<feature type="transmembrane region" description="Helical" evidence="1">
    <location>
        <begin position="94"/>
        <end position="114"/>
    </location>
</feature>
<dbReference type="RefSeq" id="WP_138689363.1">
    <property type="nucleotide sequence ID" value="NZ_JBHSAZ010000107.1"/>
</dbReference>
<evidence type="ECO:0000313" key="3">
    <source>
        <dbReference type="Proteomes" id="UP000306628"/>
    </source>
</evidence>
<feature type="transmembrane region" description="Helical" evidence="1">
    <location>
        <begin position="149"/>
        <end position="170"/>
    </location>
</feature>
<keyword evidence="1" id="KW-1133">Transmembrane helix</keyword>
<gene>
    <name evidence="2" type="ORF">ETD85_10070</name>
</gene>
<comment type="caution">
    <text evidence="2">The sequence shown here is derived from an EMBL/GenBank/DDBJ whole genome shotgun (WGS) entry which is preliminary data.</text>
</comment>
<protein>
    <recommendedName>
        <fullName evidence="4">DUF3159 domain-containing protein</fullName>
    </recommendedName>
</protein>
<keyword evidence="3" id="KW-1185">Reference proteome</keyword>
<evidence type="ECO:0008006" key="4">
    <source>
        <dbReference type="Google" id="ProtNLM"/>
    </source>
</evidence>
<dbReference type="EMBL" id="VCKX01000022">
    <property type="protein sequence ID" value="TMR36734.1"/>
    <property type="molecule type" value="Genomic_DNA"/>
</dbReference>
<dbReference type="NCBIfam" id="NF041646">
    <property type="entry name" value="VC0807_fam"/>
    <property type="match status" value="1"/>
</dbReference>